<feature type="domain" description="PET" evidence="3">
    <location>
        <begin position="95"/>
        <end position="130"/>
    </location>
</feature>
<organism evidence="4 5">
    <name type="scientific">Trichonephila clavata</name>
    <name type="common">Joro spider</name>
    <name type="synonym">Nephila clavata</name>
    <dbReference type="NCBI Taxonomy" id="2740835"/>
    <lineage>
        <taxon>Eukaryota</taxon>
        <taxon>Metazoa</taxon>
        <taxon>Ecdysozoa</taxon>
        <taxon>Arthropoda</taxon>
        <taxon>Chelicerata</taxon>
        <taxon>Arachnida</taxon>
        <taxon>Araneae</taxon>
        <taxon>Araneomorphae</taxon>
        <taxon>Entelegynae</taxon>
        <taxon>Araneoidea</taxon>
        <taxon>Nephilidae</taxon>
        <taxon>Trichonephila</taxon>
    </lineage>
</organism>
<evidence type="ECO:0000313" key="4">
    <source>
        <dbReference type="EMBL" id="GFR19619.1"/>
    </source>
</evidence>
<sequence>MSNTGIKASSVLVCRQWWKVCWVYGDQYKLYRQLYGKKRTTTTATVSVQHDEWKVCRNCKCPREEHEGASGVSNMAESERIVHKMAAHFGSGAGSPSDRHSHSDDDSGCALEEYTWIPPGLKPEQVSDID</sequence>
<dbReference type="GO" id="GO:0008270">
    <property type="term" value="F:zinc ion binding"/>
    <property type="evidence" value="ECO:0007669"/>
    <property type="project" value="InterPro"/>
</dbReference>
<protein>
    <submittedName>
        <fullName evidence="4">Protein prickle</fullName>
    </submittedName>
</protein>
<evidence type="ECO:0000259" key="3">
    <source>
        <dbReference type="PROSITE" id="PS51303"/>
    </source>
</evidence>
<proteinExistence type="predicted"/>
<dbReference type="PANTHER" id="PTHR24211:SF20">
    <property type="entry name" value="PROTEIN ESPINAS-RELATED"/>
    <property type="match status" value="1"/>
</dbReference>
<comment type="caution">
    <text evidence="4">The sequence shown here is derived from an EMBL/GenBank/DDBJ whole genome shotgun (WGS) entry which is preliminary data.</text>
</comment>
<gene>
    <name evidence="4" type="primary">pk</name>
    <name evidence="4" type="ORF">TNCT_99171</name>
</gene>
<dbReference type="EMBL" id="BMAO01027790">
    <property type="protein sequence ID" value="GFR19619.1"/>
    <property type="molecule type" value="Genomic_DNA"/>
</dbReference>
<evidence type="ECO:0000313" key="5">
    <source>
        <dbReference type="Proteomes" id="UP000887116"/>
    </source>
</evidence>
<dbReference type="AlphaFoldDB" id="A0A8X6HA27"/>
<dbReference type="InterPro" id="IPR047120">
    <property type="entry name" value="Pk/Esn/Tes"/>
</dbReference>
<feature type="region of interest" description="Disordered" evidence="2">
    <location>
        <begin position="87"/>
        <end position="130"/>
    </location>
</feature>
<name>A0A8X6HA27_TRICU</name>
<evidence type="ECO:0000256" key="2">
    <source>
        <dbReference type="SAM" id="MobiDB-lite"/>
    </source>
</evidence>
<dbReference type="OrthoDB" id="8195520at2759"/>
<dbReference type="Proteomes" id="UP000887116">
    <property type="component" value="Unassembled WGS sequence"/>
</dbReference>
<accession>A0A8X6HA27</accession>
<dbReference type="PANTHER" id="PTHR24211">
    <property type="entry name" value="LIM DOMAIN-CONTAINING PROTEIN"/>
    <property type="match status" value="1"/>
</dbReference>
<reference evidence="4" key="1">
    <citation type="submission" date="2020-07" db="EMBL/GenBank/DDBJ databases">
        <title>Multicomponent nature underlies the extraordinary mechanical properties of spider dragline silk.</title>
        <authorList>
            <person name="Kono N."/>
            <person name="Nakamura H."/>
            <person name="Mori M."/>
            <person name="Yoshida Y."/>
            <person name="Ohtoshi R."/>
            <person name="Malay A.D."/>
            <person name="Moran D.A.P."/>
            <person name="Tomita M."/>
            <person name="Numata K."/>
            <person name="Arakawa K."/>
        </authorList>
    </citation>
    <scope>NUCLEOTIDE SEQUENCE</scope>
</reference>
<keyword evidence="1" id="KW-0677">Repeat</keyword>
<keyword evidence="5" id="KW-1185">Reference proteome</keyword>
<dbReference type="Pfam" id="PF06297">
    <property type="entry name" value="PET"/>
    <property type="match status" value="1"/>
</dbReference>
<dbReference type="PROSITE" id="PS51303">
    <property type="entry name" value="PET"/>
    <property type="match status" value="1"/>
</dbReference>
<evidence type="ECO:0000256" key="1">
    <source>
        <dbReference type="ARBA" id="ARBA00022737"/>
    </source>
</evidence>
<dbReference type="InterPro" id="IPR010442">
    <property type="entry name" value="PET_domain"/>
</dbReference>